<dbReference type="PANTHER" id="PTHR36786">
    <property type="entry name" value="2-ISOPROPYLMALATE SYNTHASE"/>
    <property type="match status" value="1"/>
</dbReference>
<dbReference type="InterPro" id="IPR056714">
    <property type="entry name" value="DUF7812"/>
</dbReference>
<name>A0AAN9FLV1_CLITE</name>
<dbReference type="PANTHER" id="PTHR36786:SF1">
    <property type="entry name" value="2-ISOPROPYLMALATE SYNTHASE"/>
    <property type="match status" value="1"/>
</dbReference>
<dbReference type="Proteomes" id="UP001359559">
    <property type="component" value="Unassembled WGS sequence"/>
</dbReference>
<dbReference type="Pfam" id="PF25104">
    <property type="entry name" value="DUF7812"/>
    <property type="match status" value="1"/>
</dbReference>
<evidence type="ECO:0000259" key="1">
    <source>
        <dbReference type="Pfam" id="PF25104"/>
    </source>
</evidence>
<feature type="domain" description="DUF7812" evidence="1">
    <location>
        <begin position="104"/>
        <end position="563"/>
    </location>
</feature>
<evidence type="ECO:0000313" key="2">
    <source>
        <dbReference type="EMBL" id="KAK7278540.1"/>
    </source>
</evidence>
<comment type="caution">
    <text evidence="2">The sequence shown here is derived from an EMBL/GenBank/DDBJ whole genome shotgun (WGS) entry which is preliminary data.</text>
</comment>
<sequence>MNNNNAQVCILTVEFIFGLRCQKAPQFQKFLKLARSPFPALATGNVVTLMEDSGKLSDATATAQDLFNQLNSTFHHFLSALPPPNHDPHTTPSPLPTLQHLSFLLRSCLFLLTHSNTDPNFLLKSRHLLRLLRSFFSVRFTQHQTLRFRNFLSDADLELSDSCRPFFSVLLEVFADEFLRDESLERCLMTADSASPICEKLFVCQFSGGFAGVLEVISTHFILSVSDEKGFEDFISRLFLHCDKDSKFTELSPVSSIKLLLDPVVLCAPKMFQAHIISTVSDAIGSGPSSKMSAPDIDWLLLVFEKSVILYSMHMSSLKIDGSHVELKHAYNSYVLERGQSTFDSYIRQGTNNRLNQVVSKLDNSWDSYKCKISSITKADLLADYITFMKGRQYIYVDSCRDVATSILESIIHRAFSQHASVDALYDIKENASAQDVCLLASILKLMSVSLLQAVKHLHDGGDLSCPKTMGSTSVREKYDFLIRIIDHFQQFRFCLPIQDFLYDVMKSQQSNCRVSMSMFLHFIGLLAISFSNGLDMLAKGCISVSMALLYLFVFEEGDLVAFQSLRGLSLRSCSSEIPYNKSGERTGDKQPVSRVAAEFHRIRAHNLRKNSITTCNIEDRTEETCNGELFLNCILKDPEEISELADFFECETGKNYSKWLNRREIYRKWRYKKIIGLRKIKKGTVLKSLKCQKIGKSLTRSTVGMILKHRR</sequence>
<dbReference type="EMBL" id="JAYKXN010000006">
    <property type="protein sequence ID" value="KAK7278540.1"/>
    <property type="molecule type" value="Genomic_DNA"/>
</dbReference>
<reference evidence="2 3" key="1">
    <citation type="submission" date="2024-01" db="EMBL/GenBank/DDBJ databases">
        <title>The genomes of 5 underutilized Papilionoideae crops provide insights into root nodulation and disease resistance.</title>
        <authorList>
            <person name="Yuan L."/>
        </authorList>
    </citation>
    <scope>NUCLEOTIDE SEQUENCE [LARGE SCALE GENOMIC DNA]</scope>
    <source>
        <strain evidence="2">LY-2023</strain>
        <tissue evidence="2">Leaf</tissue>
    </source>
</reference>
<proteinExistence type="predicted"/>
<organism evidence="2 3">
    <name type="scientific">Clitoria ternatea</name>
    <name type="common">Butterfly pea</name>
    <dbReference type="NCBI Taxonomy" id="43366"/>
    <lineage>
        <taxon>Eukaryota</taxon>
        <taxon>Viridiplantae</taxon>
        <taxon>Streptophyta</taxon>
        <taxon>Embryophyta</taxon>
        <taxon>Tracheophyta</taxon>
        <taxon>Spermatophyta</taxon>
        <taxon>Magnoliopsida</taxon>
        <taxon>eudicotyledons</taxon>
        <taxon>Gunneridae</taxon>
        <taxon>Pentapetalae</taxon>
        <taxon>rosids</taxon>
        <taxon>fabids</taxon>
        <taxon>Fabales</taxon>
        <taxon>Fabaceae</taxon>
        <taxon>Papilionoideae</taxon>
        <taxon>50 kb inversion clade</taxon>
        <taxon>NPAAA clade</taxon>
        <taxon>indigoferoid/millettioid clade</taxon>
        <taxon>Phaseoleae</taxon>
        <taxon>Clitoria</taxon>
    </lineage>
</organism>
<keyword evidence="3" id="KW-1185">Reference proteome</keyword>
<protein>
    <recommendedName>
        <fullName evidence="1">DUF7812 domain-containing protein</fullName>
    </recommendedName>
</protein>
<dbReference type="AlphaFoldDB" id="A0AAN9FLV1"/>
<accession>A0AAN9FLV1</accession>
<evidence type="ECO:0000313" key="3">
    <source>
        <dbReference type="Proteomes" id="UP001359559"/>
    </source>
</evidence>
<gene>
    <name evidence="2" type="ORF">RJT34_23570</name>
</gene>